<dbReference type="PANTHER" id="PTHR38074:SF1">
    <property type="entry name" value="ALTERED INHERITANCE OF MITOCHONDRIA PROTEIN 24, MITOCHONDRIAL"/>
    <property type="match status" value="1"/>
</dbReference>
<reference evidence="1 2" key="1">
    <citation type="submission" date="2018-11" db="EMBL/GenBank/DDBJ databases">
        <title>Clostridium sp. nov., a member of the family Erysipelotrichaceae isolated from pig faeces.</title>
        <authorList>
            <person name="Chang Y.-H."/>
        </authorList>
    </citation>
    <scope>NUCLEOTIDE SEQUENCE [LARGE SCALE GENOMIC DNA]</scope>
    <source>
        <strain evidence="1 2">YH-panp20</strain>
    </source>
</reference>
<evidence type="ECO:0000313" key="1">
    <source>
        <dbReference type="EMBL" id="RNM31308.1"/>
    </source>
</evidence>
<gene>
    <name evidence="1" type="ORF">EDX97_01760</name>
</gene>
<dbReference type="InterPro" id="IPR002838">
    <property type="entry name" value="AIM24"/>
</dbReference>
<dbReference type="InterPro" id="IPR016031">
    <property type="entry name" value="Trp_RNA-bd_attenuator-like_dom"/>
</dbReference>
<comment type="caution">
    <text evidence="1">The sequence shown here is derived from an EMBL/GenBank/DDBJ whole genome shotgun (WGS) entry which is preliminary data.</text>
</comment>
<organism evidence="1 2">
    <name type="scientific">Absicoccus porci</name>
    <dbReference type="NCBI Taxonomy" id="2486576"/>
    <lineage>
        <taxon>Bacteria</taxon>
        <taxon>Bacillati</taxon>
        <taxon>Bacillota</taxon>
        <taxon>Erysipelotrichia</taxon>
        <taxon>Erysipelotrichales</taxon>
        <taxon>Erysipelotrichaceae</taxon>
        <taxon>Absicoccus</taxon>
    </lineage>
</organism>
<evidence type="ECO:0000313" key="2">
    <source>
        <dbReference type="Proteomes" id="UP000276568"/>
    </source>
</evidence>
<sequence length="279" mass="30299">MKIKNLENEIRKITERKENFSVLEYIQDASVSMYTAQTSYFMSKMNVHRRQVLIELDEKNPVIIQSGAMQWMAGDIHVGTGVKGVGDFVGKMFKGAVTKESAIKPVYSGTGLLALEPTYKYIILMDVGSWGRKGMTIEDGLFYACSATISQKLDRRKNLSSTALGGEGFFNLSLVGNGVAALESNVPYIELVVAELNNEELKIDGNLAMCWSSDLDFTVERTTKTLIGSAASGEGFVNVYRGTGKVLFSPVAPTSSLSQATNTMSAKAAAKNSNTLGKK</sequence>
<dbReference type="Proteomes" id="UP000276568">
    <property type="component" value="Unassembled WGS sequence"/>
</dbReference>
<dbReference type="PANTHER" id="PTHR38074">
    <property type="entry name" value="ALTERED INHERITANCE OF MITOCHONDRIA PROTEIN 24, MITOCHONDRIAL"/>
    <property type="match status" value="1"/>
</dbReference>
<dbReference type="SUPFAM" id="SSF51219">
    <property type="entry name" value="TRAP-like"/>
    <property type="match status" value="1"/>
</dbReference>
<name>A0A3N0I310_9FIRM</name>
<protein>
    <submittedName>
        <fullName evidence="1">AIM24 family protein</fullName>
    </submittedName>
</protein>
<keyword evidence="2" id="KW-1185">Reference proteome</keyword>
<dbReference type="EMBL" id="RJQC01000001">
    <property type="protein sequence ID" value="RNM31308.1"/>
    <property type="molecule type" value="Genomic_DNA"/>
</dbReference>
<dbReference type="Gene3D" id="3.60.160.10">
    <property type="entry name" value="Mitochondrial biogenesis AIM24"/>
    <property type="match status" value="1"/>
</dbReference>
<dbReference type="Pfam" id="PF01987">
    <property type="entry name" value="AIM24"/>
    <property type="match status" value="1"/>
</dbReference>
<accession>A0A3N0I310</accession>
<dbReference type="RefSeq" id="WP_128519469.1">
    <property type="nucleotide sequence ID" value="NZ_JALFCT010000064.1"/>
</dbReference>
<dbReference type="AlphaFoldDB" id="A0A3N0I310"/>
<proteinExistence type="predicted"/>
<dbReference type="OrthoDB" id="9779518at2"/>
<dbReference type="InterPro" id="IPR036983">
    <property type="entry name" value="AIM24_sf"/>
</dbReference>